<dbReference type="GO" id="GO:0004803">
    <property type="term" value="F:transposase activity"/>
    <property type="evidence" value="ECO:0007669"/>
    <property type="project" value="InterPro"/>
</dbReference>
<keyword evidence="2" id="KW-1185">Reference proteome</keyword>
<gene>
    <name evidence="1" type="ORF">HH214_10620</name>
</gene>
<dbReference type="Proteomes" id="UP000503278">
    <property type="component" value="Chromosome"/>
</dbReference>
<accession>A0A7L5E603</accession>
<name>A0A7L5E603_9SPHI</name>
<sequence>MPNHVHLLLYFDDNQVNLNTMIANGKRFMAYELIKRLQSNQHLEILAQLAQSCTVKEKAKSQLNKAFEPSFDAKPIYTYAFLQQKLDYIHHNPVSGKWNLCTSYTNYPHSSAAWYMDGKPHEQLMITDYRELGWADTWIT</sequence>
<dbReference type="AlphaFoldDB" id="A0A7L5E603"/>
<evidence type="ECO:0000313" key="1">
    <source>
        <dbReference type="EMBL" id="QJD96283.1"/>
    </source>
</evidence>
<proteinExistence type="predicted"/>
<dbReference type="Gene3D" id="3.30.70.1290">
    <property type="entry name" value="Transposase IS200-like"/>
    <property type="match status" value="1"/>
</dbReference>
<dbReference type="SUPFAM" id="SSF143422">
    <property type="entry name" value="Transposase IS200-like"/>
    <property type="match status" value="1"/>
</dbReference>
<dbReference type="GO" id="GO:0006313">
    <property type="term" value="P:DNA transposition"/>
    <property type="evidence" value="ECO:0007669"/>
    <property type="project" value="InterPro"/>
</dbReference>
<reference evidence="1 2" key="1">
    <citation type="submission" date="2020-04" db="EMBL/GenBank/DDBJ databases">
        <title>Genome sequencing of novel species.</title>
        <authorList>
            <person name="Heo J."/>
            <person name="Kim S.-J."/>
            <person name="Kim J.-S."/>
            <person name="Hong S.-B."/>
            <person name="Kwon S.-W."/>
        </authorList>
    </citation>
    <scope>NUCLEOTIDE SEQUENCE [LARGE SCALE GENOMIC DNA]</scope>
    <source>
        <strain evidence="1 2">F39-2</strain>
    </source>
</reference>
<dbReference type="EMBL" id="CP051682">
    <property type="protein sequence ID" value="QJD96283.1"/>
    <property type="molecule type" value="Genomic_DNA"/>
</dbReference>
<evidence type="ECO:0008006" key="3">
    <source>
        <dbReference type="Google" id="ProtNLM"/>
    </source>
</evidence>
<dbReference type="KEGG" id="mrob:HH214_10620"/>
<dbReference type="InterPro" id="IPR036515">
    <property type="entry name" value="Transposase_17_sf"/>
</dbReference>
<dbReference type="GO" id="GO:0003677">
    <property type="term" value="F:DNA binding"/>
    <property type="evidence" value="ECO:0007669"/>
    <property type="project" value="InterPro"/>
</dbReference>
<organism evidence="1 2">
    <name type="scientific">Mucilaginibacter robiniae</name>
    <dbReference type="NCBI Taxonomy" id="2728022"/>
    <lineage>
        <taxon>Bacteria</taxon>
        <taxon>Pseudomonadati</taxon>
        <taxon>Bacteroidota</taxon>
        <taxon>Sphingobacteriia</taxon>
        <taxon>Sphingobacteriales</taxon>
        <taxon>Sphingobacteriaceae</taxon>
        <taxon>Mucilaginibacter</taxon>
    </lineage>
</organism>
<evidence type="ECO:0000313" key="2">
    <source>
        <dbReference type="Proteomes" id="UP000503278"/>
    </source>
</evidence>
<protein>
    <recommendedName>
        <fullName evidence="3">Transposase IS200-like domain-containing protein</fullName>
    </recommendedName>
</protein>